<dbReference type="SMART" id="SM00977">
    <property type="entry name" value="TilS_C"/>
    <property type="match status" value="1"/>
</dbReference>
<dbReference type="Pfam" id="PF09179">
    <property type="entry name" value="TilS"/>
    <property type="match status" value="1"/>
</dbReference>
<dbReference type="Pfam" id="PF01171">
    <property type="entry name" value="ATP_bind_3"/>
    <property type="match status" value="1"/>
</dbReference>
<evidence type="ECO:0000259" key="9">
    <source>
        <dbReference type="SMART" id="SM00977"/>
    </source>
</evidence>
<feature type="binding site" evidence="8">
    <location>
        <begin position="28"/>
        <end position="33"/>
    </location>
    <ligand>
        <name>ATP</name>
        <dbReference type="ChEBI" id="CHEBI:30616"/>
    </ligand>
</feature>
<name>A0ABS4DK89_9GAMM</name>
<dbReference type="InterPro" id="IPR012094">
    <property type="entry name" value="tRNA_Ile_lys_synt"/>
</dbReference>
<dbReference type="Gene3D" id="3.40.50.620">
    <property type="entry name" value="HUPs"/>
    <property type="match status" value="1"/>
</dbReference>
<keyword evidence="5 8" id="KW-0547">Nucleotide-binding</keyword>
<dbReference type="EMBL" id="JAGJRS010000009">
    <property type="protein sequence ID" value="MBP1473465.1"/>
    <property type="molecule type" value="Genomic_DNA"/>
</dbReference>
<dbReference type="InterPro" id="IPR014729">
    <property type="entry name" value="Rossmann-like_a/b/a_fold"/>
</dbReference>
<keyword evidence="3 8" id="KW-0436">Ligase</keyword>
<keyword evidence="4 8" id="KW-0819">tRNA processing</keyword>
<dbReference type="SUPFAM" id="SSF52402">
    <property type="entry name" value="Adenine nucleotide alpha hydrolases-like"/>
    <property type="match status" value="1"/>
</dbReference>
<sequence length="434" mass="47925">MSSPRTLPQTLRQALDGHPDGPLCVAFSGGPDSTALLHALAALPPARARGLRALHVDHRLHPESGAWAAEAAAFCASLDIDCEVRRVEVARDGGEGLEAAARHARYAAFATALHPGEWLLLGHHRDDQAETVLLKLLRGAGPQGLGGMRAMRPLGHGRLWRPLLELPREVLRAYVEDHELPCVDDPSNRDTTLARNHLRHEILPRLRRHWPHAVDSILHSAALCRAADEALRADWLNAFGAVHDPASDSLDAQAWLTLEPALREPLLDHWLHAKGLPAPTAAQRRQIERQCHARAGQQPCVRWPGAELHIWKGRLWALAPRTPVDRDWEATWHGAALTLPDGGQLALTPATRLDAPLTVRLRRGGERIKPAGDRHTRELRDLFQQVALPPWRREACPLLYVEDELVGVADLWQTAHGAALFDAVRAQPHWIPAG</sequence>
<protein>
    <recommendedName>
        <fullName evidence="8">tRNA(Ile)-lysidine synthase</fullName>
        <ecNumber evidence="8">6.3.4.19</ecNumber>
    </recommendedName>
    <alternativeName>
        <fullName evidence="8">tRNA(Ile)-2-lysyl-cytidine synthase</fullName>
    </alternativeName>
    <alternativeName>
        <fullName evidence="8">tRNA(Ile)-lysidine synthetase</fullName>
    </alternativeName>
</protein>
<proteinExistence type="inferred from homology"/>
<dbReference type="Gene3D" id="1.20.59.20">
    <property type="match status" value="1"/>
</dbReference>
<comment type="caution">
    <text evidence="10">The sequence shown here is derived from an EMBL/GenBank/DDBJ whole genome shotgun (WGS) entry which is preliminary data.</text>
</comment>
<keyword evidence="6 8" id="KW-0067">ATP-binding</keyword>
<accession>A0ABS4DK89</accession>
<comment type="catalytic activity">
    <reaction evidence="7 8">
        <text>cytidine(34) in tRNA(Ile2) + L-lysine + ATP = lysidine(34) in tRNA(Ile2) + AMP + diphosphate + H(+)</text>
        <dbReference type="Rhea" id="RHEA:43744"/>
        <dbReference type="Rhea" id="RHEA-COMP:10625"/>
        <dbReference type="Rhea" id="RHEA-COMP:10670"/>
        <dbReference type="ChEBI" id="CHEBI:15378"/>
        <dbReference type="ChEBI" id="CHEBI:30616"/>
        <dbReference type="ChEBI" id="CHEBI:32551"/>
        <dbReference type="ChEBI" id="CHEBI:33019"/>
        <dbReference type="ChEBI" id="CHEBI:82748"/>
        <dbReference type="ChEBI" id="CHEBI:83665"/>
        <dbReference type="ChEBI" id="CHEBI:456215"/>
        <dbReference type="EC" id="6.3.4.19"/>
    </reaction>
</comment>
<evidence type="ECO:0000256" key="2">
    <source>
        <dbReference type="ARBA" id="ARBA00022490"/>
    </source>
</evidence>
<gene>
    <name evidence="8 10" type="primary">tilS</name>
    <name evidence="10" type="ORF">J7I44_04090</name>
</gene>
<keyword evidence="11" id="KW-1185">Reference proteome</keyword>
<dbReference type="GO" id="GO:0032267">
    <property type="term" value="F:tRNA(Ile)-lysidine synthase activity"/>
    <property type="evidence" value="ECO:0007669"/>
    <property type="project" value="UniProtKB-EC"/>
</dbReference>
<dbReference type="InterPro" id="IPR015262">
    <property type="entry name" value="tRNA_Ile_lys_synt_subst-bd"/>
</dbReference>
<dbReference type="InterPro" id="IPR011063">
    <property type="entry name" value="TilS/TtcA_N"/>
</dbReference>
<evidence type="ECO:0000256" key="3">
    <source>
        <dbReference type="ARBA" id="ARBA00022598"/>
    </source>
</evidence>
<evidence type="ECO:0000313" key="11">
    <source>
        <dbReference type="Proteomes" id="UP000823790"/>
    </source>
</evidence>
<dbReference type="HAMAP" id="MF_01161">
    <property type="entry name" value="tRNA_Ile_lys_synt"/>
    <property type="match status" value="1"/>
</dbReference>
<comment type="subcellular location">
    <subcellularLocation>
        <location evidence="1 8">Cytoplasm</location>
    </subcellularLocation>
</comment>
<keyword evidence="2 8" id="KW-0963">Cytoplasm</keyword>
<dbReference type="CDD" id="cd01992">
    <property type="entry name" value="TilS_N"/>
    <property type="match status" value="1"/>
</dbReference>
<dbReference type="Pfam" id="PF11734">
    <property type="entry name" value="TilS_C"/>
    <property type="match status" value="1"/>
</dbReference>
<dbReference type="RefSeq" id="WP_209616216.1">
    <property type="nucleotide sequence ID" value="NZ_JAGJRS010000009.1"/>
</dbReference>
<dbReference type="PANTHER" id="PTHR43033">
    <property type="entry name" value="TRNA(ILE)-LYSIDINE SYNTHASE-RELATED"/>
    <property type="match status" value="1"/>
</dbReference>
<evidence type="ECO:0000256" key="6">
    <source>
        <dbReference type="ARBA" id="ARBA00022840"/>
    </source>
</evidence>
<dbReference type="SUPFAM" id="SSF82829">
    <property type="entry name" value="MesJ substrate recognition domain-like"/>
    <property type="match status" value="1"/>
</dbReference>
<dbReference type="Proteomes" id="UP000823790">
    <property type="component" value="Unassembled WGS sequence"/>
</dbReference>
<comment type="similarity">
    <text evidence="8">Belongs to the tRNA(Ile)-lysidine synthase family.</text>
</comment>
<dbReference type="EC" id="6.3.4.19" evidence="8"/>
<comment type="function">
    <text evidence="8">Ligates lysine onto the cytidine present at position 34 of the AUA codon-specific tRNA(Ile) that contains the anticodon CAU, in an ATP-dependent manner. Cytidine is converted to lysidine, thus changing the amino acid specificity of the tRNA from methionine to isoleucine.</text>
</comment>
<dbReference type="NCBIfam" id="TIGR02433">
    <property type="entry name" value="lysidine_TilS_C"/>
    <property type="match status" value="1"/>
</dbReference>
<evidence type="ECO:0000256" key="4">
    <source>
        <dbReference type="ARBA" id="ARBA00022694"/>
    </source>
</evidence>
<dbReference type="InterPro" id="IPR012796">
    <property type="entry name" value="Lysidine-tRNA-synth_C"/>
</dbReference>
<organism evidence="10 11">
    <name type="scientific">Frateuria flava</name>
    <dbReference type="NCBI Taxonomy" id="2821489"/>
    <lineage>
        <taxon>Bacteria</taxon>
        <taxon>Pseudomonadati</taxon>
        <taxon>Pseudomonadota</taxon>
        <taxon>Gammaproteobacteria</taxon>
        <taxon>Lysobacterales</taxon>
        <taxon>Rhodanobacteraceae</taxon>
        <taxon>Frateuria</taxon>
    </lineage>
</organism>
<dbReference type="PANTHER" id="PTHR43033:SF1">
    <property type="entry name" value="TRNA(ILE)-LYSIDINE SYNTHASE-RELATED"/>
    <property type="match status" value="1"/>
</dbReference>
<evidence type="ECO:0000256" key="1">
    <source>
        <dbReference type="ARBA" id="ARBA00004496"/>
    </source>
</evidence>
<evidence type="ECO:0000256" key="8">
    <source>
        <dbReference type="HAMAP-Rule" id="MF_01161"/>
    </source>
</evidence>
<reference evidence="10 11" key="1">
    <citation type="submission" date="2021-04" db="EMBL/GenBank/DDBJ databases">
        <authorList>
            <person name="Huq M.A."/>
        </authorList>
    </citation>
    <scope>NUCLEOTIDE SEQUENCE [LARGE SCALE GENOMIC DNA]</scope>
    <source>
        <strain evidence="10 11">MAH-13</strain>
    </source>
</reference>
<dbReference type="SUPFAM" id="SSF56037">
    <property type="entry name" value="PheT/TilS domain"/>
    <property type="match status" value="1"/>
</dbReference>
<evidence type="ECO:0000313" key="10">
    <source>
        <dbReference type="EMBL" id="MBP1473465.1"/>
    </source>
</evidence>
<comment type="domain">
    <text evidence="8">The N-terminal region contains the highly conserved SGGXDS motif, predicted to be a P-loop motif involved in ATP binding.</text>
</comment>
<evidence type="ECO:0000256" key="5">
    <source>
        <dbReference type="ARBA" id="ARBA00022741"/>
    </source>
</evidence>
<feature type="domain" description="Lysidine-tRNA(Ile) synthetase C-terminal" evidence="9">
    <location>
        <begin position="357"/>
        <end position="430"/>
    </location>
</feature>
<dbReference type="NCBIfam" id="TIGR02432">
    <property type="entry name" value="lysidine_TilS_N"/>
    <property type="match status" value="1"/>
</dbReference>
<evidence type="ECO:0000256" key="7">
    <source>
        <dbReference type="ARBA" id="ARBA00048539"/>
    </source>
</evidence>
<dbReference type="InterPro" id="IPR012795">
    <property type="entry name" value="tRNA_Ile_lys_synt_N"/>
</dbReference>